<sequence>MILTRWDEVVSADTQVQNIQTLVEEYDRLVTATRPVWKEQLRYLITLGLFLKNRKGNAWLYLLVLWKLISGSFSQSRTNLLRKIERVGNGFFTIIALFKGLVAFRGQKTFVNMIQSFLSTENILPNFDAHHEGPTGIIDQTILMRRIIMGLFDGLFETRLPATVWFKYKELQSTAKKIDCQPNECAFCILRDEDNATLTNPYIANCGHTFCYACVMSRKELVVNLTCPICWAKIHRCIPNTQYG</sequence>
<dbReference type="GeneID" id="80878148"/>
<dbReference type="InterPro" id="IPR017907">
    <property type="entry name" value="Znf_RING_CS"/>
</dbReference>
<dbReference type="EMBL" id="CP115613">
    <property type="protein sequence ID" value="WBW74813.1"/>
    <property type="molecule type" value="Genomic_DNA"/>
</dbReference>
<dbReference type="PROSITE" id="PS50089">
    <property type="entry name" value="ZF_RING_2"/>
    <property type="match status" value="1"/>
</dbReference>
<dbReference type="RefSeq" id="XP_056039056.1">
    <property type="nucleotide sequence ID" value="XM_056183459.1"/>
</dbReference>
<gene>
    <name evidence="7" type="primary">rnf170</name>
    <name evidence="7" type="ORF">SOMG_04680</name>
</gene>
<accession>A0AAE9WI53</accession>
<evidence type="ECO:0000256" key="4">
    <source>
        <dbReference type="PROSITE-ProRule" id="PRU00175"/>
    </source>
</evidence>
<dbReference type="InterPro" id="IPR001841">
    <property type="entry name" value="Znf_RING"/>
</dbReference>
<dbReference type="InterPro" id="IPR013083">
    <property type="entry name" value="Znf_RING/FYVE/PHD"/>
</dbReference>
<dbReference type="GO" id="GO:0008270">
    <property type="term" value="F:zinc ion binding"/>
    <property type="evidence" value="ECO:0007669"/>
    <property type="project" value="UniProtKB-KW"/>
</dbReference>
<dbReference type="KEGG" id="som:SOMG_04680"/>
<dbReference type="Gene3D" id="3.30.40.10">
    <property type="entry name" value="Zinc/RING finger domain, C3HC4 (zinc finger)"/>
    <property type="match status" value="1"/>
</dbReference>
<keyword evidence="5" id="KW-1133">Transmembrane helix</keyword>
<evidence type="ECO:0000256" key="5">
    <source>
        <dbReference type="SAM" id="Phobius"/>
    </source>
</evidence>
<dbReference type="SUPFAM" id="SSF57850">
    <property type="entry name" value="RING/U-box"/>
    <property type="match status" value="1"/>
</dbReference>
<dbReference type="Proteomes" id="UP001212411">
    <property type="component" value="Chromosome 3"/>
</dbReference>
<reference evidence="7 8" key="1">
    <citation type="journal article" date="2023" name="G3 (Bethesda)">
        <title>A high-quality reference genome for the fission yeast Schizosaccharomyces osmophilus.</title>
        <authorList>
            <person name="Jia G.S."/>
            <person name="Zhang W.C."/>
            <person name="Liang Y."/>
            <person name="Liu X.H."/>
            <person name="Rhind N."/>
            <person name="Pidoux A."/>
            <person name="Brysch-Herzberg M."/>
            <person name="Du L.L."/>
        </authorList>
    </citation>
    <scope>NUCLEOTIDE SEQUENCE [LARGE SCALE GENOMIC DNA]</scope>
    <source>
        <strain evidence="7 8">CBS 15793</strain>
    </source>
</reference>
<dbReference type="GO" id="GO:0016874">
    <property type="term" value="F:ligase activity"/>
    <property type="evidence" value="ECO:0007669"/>
    <property type="project" value="UniProtKB-KW"/>
</dbReference>
<protein>
    <submittedName>
        <fullName evidence="7">Ubiquitin-protein ligase E3 Rnf170</fullName>
    </submittedName>
</protein>
<organism evidence="7 8">
    <name type="scientific">Schizosaccharomyces osmophilus</name>
    <dbReference type="NCBI Taxonomy" id="2545709"/>
    <lineage>
        <taxon>Eukaryota</taxon>
        <taxon>Fungi</taxon>
        <taxon>Dikarya</taxon>
        <taxon>Ascomycota</taxon>
        <taxon>Taphrinomycotina</taxon>
        <taxon>Schizosaccharomycetes</taxon>
        <taxon>Schizosaccharomycetales</taxon>
        <taxon>Schizosaccharomycetaceae</taxon>
        <taxon>Schizosaccharomyces</taxon>
    </lineage>
</organism>
<name>A0AAE9WI53_9SCHI</name>
<keyword evidence="8" id="KW-1185">Reference proteome</keyword>
<keyword evidence="7" id="KW-0436">Ligase</keyword>
<feature type="domain" description="RING-type" evidence="6">
    <location>
        <begin position="185"/>
        <end position="230"/>
    </location>
</feature>
<evidence type="ECO:0000256" key="3">
    <source>
        <dbReference type="ARBA" id="ARBA00022833"/>
    </source>
</evidence>
<evidence type="ECO:0000313" key="7">
    <source>
        <dbReference type="EMBL" id="WBW74813.1"/>
    </source>
</evidence>
<dbReference type="PROSITE" id="PS00518">
    <property type="entry name" value="ZF_RING_1"/>
    <property type="match status" value="1"/>
</dbReference>
<dbReference type="InterPro" id="IPR027370">
    <property type="entry name" value="Znf-RING_euk"/>
</dbReference>
<keyword evidence="5" id="KW-0812">Transmembrane</keyword>
<evidence type="ECO:0000256" key="1">
    <source>
        <dbReference type="ARBA" id="ARBA00022723"/>
    </source>
</evidence>
<dbReference type="SMART" id="SM00184">
    <property type="entry name" value="RING"/>
    <property type="match status" value="1"/>
</dbReference>
<keyword evidence="3" id="KW-0862">Zinc</keyword>
<feature type="transmembrane region" description="Helical" evidence="5">
    <location>
        <begin position="87"/>
        <end position="104"/>
    </location>
</feature>
<evidence type="ECO:0000313" key="8">
    <source>
        <dbReference type="Proteomes" id="UP001212411"/>
    </source>
</evidence>
<proteinExistence type="predicted"/>
<keyword evidence="5" id="KW-0472">Membrane</keyword>
<evidence type="ECO:0000256" key="2">
    <source>
        <dbReference type="ARBA" id="ARBA00022771"/>
    </source>
</evidence>
<dbReference type="AlphaFoldDB" id="A0AAE9WI53"/>
<keyword evidence="1" id="KW-0479">Metal-binding</keyword>
<keyword evidence="2 4" id="KW-0863">Zinc-finger</keyword>
<evidence type="ECO:0000259" key="6">
    <source>
        <dbReference type="PROSITE" id="PS50089"/>
    </source>
</evidence>
<dbReference type="Pfam" id="PF13445">
    <property type="entry name" value="zf-RING_UBOX"/>
    <property type="match status" value="1"/>
</dbReference>